<keyword evidence="2" id="KW-1185">Reference proteome</keyword>
<name>A0A4Y7PMQ9_9AGAM</name>
<gene>
    <name evidence="1" type="ORF">BD410DRAFT_795450</name>
</gene>
<evidence type="ECO:0000313" key="2">
    <source>
        <dbReference type="Proteomes" id="UP000294933"/>
    </source>
</evidence>
<dbReference type="AlphaFoldDB" id="A0A4Y7PMQ9"/>
<dbReference type="Proteomes" id="UP000294933">
    <property type="component" value="Unassembled WGS sequence"/>
</dbReference>
<dbReference type="VEuPathDB" id="FungiDB:BD410DRAFT_795450"/>
<sequence>MDATMFITIGAVHTGSAATHFTRILRNCDRLVGFSGSWPGTWQFNHWDADQIQIMGTIPRGVQYLDFNCMMARKPEATPFFTRLSPTLIAMRISRPLIDKAGFGEAQFPRLTHLDLSHLHTYCLRSMQNWAVNSLVCLSISDVPVGEPFFQALDGLGTSLISLRLGTGIKPSEDLFTRIFTLATALEKFRYQFDRCLTRAWSTIKYHSSLCHITCDVCNNGIACQYDVITASIGAHFMDLDPQRLPALRCVVVEGLQELRMFLKAPGSKMGMEGAIRELRSVNESLGNSGVEVKFGY</sequence>
<reference evidence="1 2" key="1">
    <citation type="submission" date="2018-06" db="EMBL/GenBank/DDBJ databases">
        <title>A transcriptomic atlas of mushroom development highlights an independent origin of complex multicellularity.</title>
        <authorList>
            <consortium name="DOE Joint Genome Institute"/>
            <person name="Krizsan K."/>
            <person name="Almasi E."/>
            <person name="Merenyi Z."/>
            <person name="Sahu N."/>
            <person name="Viragh M."/>
            <person name="Koszo T."/>
            <person name="Mondo S."/>
            <person name="Kiss B."/>
            <person name="Balint B."/>
            <person name="Kues U."/>
            <person name="Barry K."/>
            <person name="Hegedus J.C."/>
            <person name="Henrissat B."/>
            <person name="Johnson J."/>
            <person name="Lipzen A."/>
            <person name="Ohm R."/>
            <person name="Nagy I."/>
            <person name="Pangilinan J."/>
            <person name="Yan J."/>
            <person name="Xiong Y."/>
            <person name="Grigoriev I.V."/>
            <person name="Hibbett D.S."/>
            <person name="Nagy L.G."/>
        </authorList>
    </citation>
    <scope>NUCLEOTIDE SEQUENCE [LARGE SCALE GENOMIC DNA]</scope>
    <source>
        <strain evidence="1 2">SZMC22713</strain>
    </source>
</reference>
<accession>A0A4Y7PMQ9</accession>
<organism evidence="1 2">
    <name type="scientific">Rickenella mellea</name>
    <dbReference type="NCBI Taxonomy" id="50990"/>
    <lineage>
        <taxon>Eukaryota</taxon>
        <taxon>Fungi</taxon>
        <taxon>Dikarya</taxon>
        <taxon>Basidiomycota</taxon>
        <taxon>Agaricomycotina</taxon>
        <taxon>Agaricomycetes</taxon>
        <taxon>Hymenochaetales</taxon>
        <taxon>Rickenellaceae</taxon>
        <taxon>Rickenella</taxon>
    </lineage>
</organism>
<proteinExistence type="predicted"/>
<evidence type="ECO:0000313" key="1">
    <source>
        <dbReference type="EMBL" id="TDL16336.1"/>
    </source>
</evidence>
<protein>
    <submittedName>
        <fullName evidence="1">Uncharacterized protein</fullName>
    </submittedName>
</protein>
<dbReference type="EMBL" id="ML170245">
    <property type="protein sequence ID" value="TDL16336.1"/>
    <property type="molecule type" value="Genomic_DNA"/>
</dbReference>
<dbReference type="SUPFAM" id="SSF52047">
    <property type="entry name" value="RNI-like"/>
    <property type="match status" value="1"/>
</dbReference>